<dbReference type="Pfam" id="PF00510">
    <property type="entry name" value="COX3"/>
    <property type="match status" value="1"/>
</dbReference>
<evidence type="ECO:0000313" key="9">
    <source>
        <dbReference type="EMBL" id="TDB59140.1"/>
    </source>
</evidence>
<keyword evidence="5 7" id="KW-0472">Membrane</keyword>
<feature type="transmembrane region" description="Helical" evidence="7">
    <location>
        <begin position="88"/>
        <end position="110"/>
    </location>
</feature>
<dbReference type="Gene3D" id="1.20.120.80">
    <property type="entry name" value="Cytochrome c oxidase, subunit III, four-helix bundle"/>
    <property type="match status" value="1"/>
</dbReference>
<evidence type="ECO:0000256" key="5">
    <source>
        <dbReference type="ARBA" id="ARBA00023136"/>
    </source>
</evidence>
<dbReference type="InterPro" id="IPR013833">
    <property type="entry name" value="Cyt_c_oxidase_su3_a-hlx"/>
</dbReference>
<evidence type="ECO:0000256" key="4">
    <source>
        <dbReference type="ARBA" id="ARBA00022989"/>
    </source>
</evidence>
<dbReference type="PANTHER" id="PTHR11403">
    <property type="entry name" value="CYTOCHROME C OXIDASE SUBUNIT III"/>
    <property type="match status" value="1"/>
</dbReference>
<evidence type="ECO:0000256" key="3">
    <source>
        <dbReference type="ARBA" id="ARBA00022692"/>
    </source>
</evidence>
<dbReference type="AlphaFoldDB" id="A0A4R4JWF5"/>
<evidence type="ECO:0000313" key="10">
    <source>
        <dbReference type="Proteomes" id="UP000295706"/>
    </source>
</evidence>
<dbReference type="Proteomes" id="UP000295706">
    <property type="component" value="Unassembled WGS sequence"/>
</dbReference>
<evidence type="ECO:0000256" key="6">
    <source>
        <dbReference type="RuleBase" id="RU003376"/>
    </source>
</evidence>
<protein>
    <submittedName>
        <fullName evidence="9">Heme-copper oxidase subunit III</fullName>
    </submittedName>
</protein>
<dbReference type="InterPro" id="IPR000298">
    <property type="entry name" value="Cyt_c_oxidase-like_su3"/>
</dbReference>
<comment type="similarity">
    <text evidence="2 6">Belongs to the cytochrome c oxidase subunit 3 family.</text>
</comment>
<reference evidence="9 10" key="1">
    <citation type="submission" date="2019-02" db="EMBL/GenBank/DDBJ databases">
        <title>Arundinibacter roseus gen. nov., sp. nov., a new member of the family Cytophagaceae.</title>
        <authorList>
            <person name="Szuroczki S."/>
            <person name="Khayer B."/>
            <person name="Sproer C."/>
            <person name="Toumi M."/>
            <person name="Szabo A."/>
            <person name="Felfoldi T."/>
            <person name="Schumann P."/>
            <person name="Toth E."/>
        </authorList>
    </citation>
    <scope>NUCLEOTIDE SEQUENCE [LARGE SCALE GENOMIC DNA]</scope>
    <source>
        <strain evidence="9 10">DMA-k-7a</strain>
    </source>
</reference>
<evidence type="ECO:0000259" key="8">
    <source>
        <dbReference type="PROSITE" id="PS50253"/>
    </source>
</evidence>
<proteinExistence type="inferred from homology"/>
<dbReference type="GO" id="GO:0019646">
    <property type="term" value="P:aerobic electron transport chain"/>
    <property type="evidence" value="ECO:0007669"/>
    <property type="project" value="InterPro"/>
</dbReference>
<dbReference type="GO" id="GO:0005886">
    <property type="term" value="C:plasma membrane"/>
    <property type="evidence" value="ECO:0007669"/>
    <property type="project" value="UniProtKB-SubCell"/>
</dbReference>
<dbReference type="PANTHER" id="PTHR11403:SF10">
    <property type="entry name" value="CYTOCHROME C OXIDASE"/>
    <property type="match status" value="1"/>
</dbReference>
<organism evidence="9 10">
    <name type="scientific">Arundinibacter roseus</name>
    <dbReference type="NCBI Taxonomy" id="2070510"/>
    <lineage>
        <taxon>Bacteria</taxon>
        <taxon>Pseudomonadati</taxon>
        <taxon>Bacteroidota</taxon>
        <taxon>Cytophagia</taxon>
        <taxon>Cytophagales</taxon>
        <taxon>Spirosomataceae</taxon>
        <taxon>Arundinibacter</taxon>
    </lineage>
</organism>
<dbReference type="PROSITE" id="PS50253">
    <property type="entry name" value="COX3"/>
    <property type="match status" value="1"/>
</dbReference>
<dbReference type="OrthoDB" id="9810850at2"/>
<keyword evidence="4 7" id="KW-1133">Transmembrane helix</keyword>
<dbReference type="SUPFAM" id="SSF81452">
    <property type="entry name" value="Cytochrome c oxidase subunit III-like"/>
    <property type="match status" value="1"/>
</dbReference>
<name>A0A4R4JWF5_9BACT</name>
<keyword evidence="3 6" id="KW-0812">Transmembrane</keyword>
<comment type="subcellular location">
    <subcellularLocation>
        <location evidence="6">Cell membrane</location>
        <topology evidence="6">Multi-pass membrane protein</topology>
    </subcellularLocation>
    <subcellularLocation>
        <location evidence="1">Membrane</location>
        <topology evidence="1">Multi-pass membrane protein</topology>
    </subcellularLocation>
</comment>
<keyword evidence="10" id="KW-1185">Reference proteome</keyword>
<feature type="transmembrane region" description="Helical" evidence="7">
    <location>
        <begin position="57"/>
        <end position="76"/>
    </location>
</feature>
<feature type="domain" description="Heme-copper oxidase subunit III family profile" evidence="8">
    <location>
        <begin position="1"/>
        <end position="204"/>
    </location>
</feature>
<dbReference type="EMBL" id="SMJU01000021">
    <property type="protein sequence ID" value="TDB59140.1"/>
    <property type="molecule type" value="Genomic_DNA"/>
</dbReference>
<feature type="transmembrane region" description="Helical" evidence="7">
    <location>
        <begin position="21"/>
        <end position="45"/>
    </location>
</feature>
<feature type="transmembrane region" description="Helical" evidence="7">
    <location>
        <begin position="130"/>
        <end position="152"/>
    </location>
</feature>
<dbReference type="RefSeq" id="WP_132122080.1">
    <property type="nucleotide sequence ID" value="NZ_SMJU01000021.1"/>
</dbReference>
<comment type="caution">
    <text evidence="9">The sequence shown here is derived from an EMBL/GenBank/DDBJ whole genome shotgun (WGS) entry which is preliminary data.</text>
</comment>
<dbReference type="GO" id="GO:0004129">
    <property type="term" value="F:cytochrome-c oxidase activity"/>
    <property type="evidence" value="ECO:0007669"/>
    <property type="project" value="InterPro"/>
</dbReference>
<accession>A0A4R4JWF5</accession>
<dbReference type="InterPro" id="IPR024791">
    <property type="entry name" value="Cyt_c/ubiquinol_Oxase_su3"/>
</dbReference>
<sequence length="206" mass="23563">MPTKPTIRPKENPFTKRREPLNFMLWLGIAGSILIFTILLGIYIVRKAGPNWSQTPLPGVFWLSTFVIVLSSLSIHEAGVAFRKERFVLYRYCLGMTFVAGALFAGMQAYGWMELIAQDIQMKNNPSAGFVYLLTGLHLLHIAGGLVFLAILMRESIKNKSYVDSFVYSVNPPNRLKLKLLTTYWHFVDVLWIYLFLFLLYHHAAS</sequence>
<evidence type="ECO:0000256" key="2">
    <source>
        <dbReference type="ARBA" id="ARBA00010581"/>
    </source>
</evidence>
<gene>
    <name evidence="9" type="ORF">EZE20_22690</name>
</gene>
<dbReference type="InterPro" id="IPR035973">
    <property type="entry name" value="Cyt_c_oxidase_su3-like_sf"/>
</dbReference>
<evidence type="ECO:0000256" key="7">
    <source>
        <dbReference type="SAM" id="Phobius"/>
    </source>
</evidence>
<evidence type="ECO:0000256" key="1">
    <source>
        <dbReference type="ARBA" id="ARBA00004141"/>
    </source>
</evidence>
<feature type="transmembrane region" description="Helical" evidence="7">
    <location>
        <begin position="184"/>
        <end position="204"/>
    </location>
</feature>